<evidence type="ECO:0000313" key="1">
    <source>
        <dbReference type="EMBL" id="SNS18721.1"/>
    </source>
</evidence>
<dbReference type="EMBL" id="FZNY01000007">
    <property type="protein sequence ID" value="SNS18721.1"/>
    <property type="molecule type" value="Genomic_DNA"/>
</dbReference>
<accession>A0A239CGA4</accession>
<sequence>MCNYTIPVNNYKPNDLIKFCNYYELINSNTEKSLDILDSDGKCIFHSNHIKWKRENDFYRFLFILIEIYLIKKEEVDLNGVCFISKTENTSISYLQDLFPCNLHGAVFWEDIDMHNQIISYEVNLEYCNFKSDVFFENCTFESRVIFSNIDFRCETSGTFEFKGCKFNASVDFCNNRIQGSLSIQDCHFLEQFIFLDNRLLDDGLFEVTSTFEDYTIFGNLDITSTLVNFCDCHFNGETVFSNNKIQPEQQFILGPLTVKRTLLFSGKDNNRIFHGYTRFQIDLERIEGKITFQNVNLSNIDEKDRREIIQLQSTGKIIIERGCIKYRLQTPEKKIDIKENNQALIDEITRTYSNFFTVHTGWNLGVEVVERNSNIFTFFYFSDENISEDFFFDLLTSTSKELLSGFINFENYLNKSKGKSYFINGLNGIISLMTISFRASMLIAIGEWKQKDTNALINSINPIGNSLSTEDFHQKLSEINVQQNIQKLITNNKLNFINIHQVNQNGDKSIYIEKNINTSDT</sequence>
<evidence type="ECO:0008006" key="3">
    <source>
        <dbReference type="Google" id="ProtNLM"/>
    </source>
</evidence>
<reference evidence="1 2" key="1">
    <citation type="submission" date="2017-06" db="EMBL/GenBank/DDBJ databases">
        <authorList>
            <person name="Kim H.J."/>
            <person name="Triplett B.A."/>
        </authorList>
    </citation>
    <scope>NUCLEOTIDE SEQUENCE [LARGE SCALE GENOMIC DNA]</scope>
    <source>
        <strain evidence="1 2">DSM 25597</strain>
    </source>
</reference>
<organism evidence="1 2">
    <name type="scientific">Dokdonia pacifica</name>
    <dbReference type="NCBI Taxonomy" id="1627892"/>
    <lineage>
        <taxon>Bacteria</taxon>
        <taxon>Pseudomonadati</taxon>
        <taxon>Bacteroidota</taxon>
        <taxon>Flavobacteriia</taxon>
        <taxon>Flavobacteriales</taxon>
        <taxon>Flavobacteriaceae</taxon>
        <taxon>Dokdonia</taxon>
    </lineage>
</organism>
<dbReference type="Proteomes" id="UP000198379">
    <property type="component" value="Unassembled WGS sequence"/>
</dbReference>
<gene>
    <name evidence="1" type="ORF">SAMN06265376_107293</name>
</gene>
<evidence type="ECO:0000313" key="2">
    <source>
        <dbReference type="Proteomes" id="UP000198379"/>
    </source>
</evidence>
<dbReference type="OrthoDB" id="1415894at2"/>
<keyword evidence="2" id="KW-1185">Reference proteome</keyword>
<proteinExistence type="predicted"/>
<protein>
    <recommendedName>
        <fullName evidence="3">Pentapeptide repeat-containing protein</fullName>
    </recommendedName>
</protein>
<dbReference type="AlphaFoldDB" id="A0A239CGA4"/>
<name>A0A239CGA4_9FLAO</name>
<dbReference type="RefSeq" id="WP_089373284.1">
    <property type="nucleotide sequence ID" value="NZ_BMEP01000004.1"/>
</dbReference>